<reference evidence="1 2" key="1">
    <citation type="submission" date="2018-11" db="EMBL/GenBank/DDBJ databases">
        <authorList>
            <consortium name="Pathogen Informatics"/>
        </authorList>
    </citation>
    <scope>NUCLEOTIDE SEQUENCE [LARGE SCALE GENOMIC DNA]</scope>
</reference>
<proteinExistence type="predicted"/>
<name>A0A3P6QR79_CYLGO</name>
<dbReference type="AlphaFoldDB" id="A0A3P6QR79"/>
<evidence type="ECO:0000313" key="2">
    <source>
        <dbReference type="Proteomes" id="UP000271889"/>
    </source>
</evidence>
<dbReference type="EMBL" id="UYRV01005698">
    <property type="protein sequence ID" value="VDK52912.1"/>
    <property type="molecule type" value="Genomic_DNA"/>
</dbReference>
<accession>A0A3P6QR79</accession>
<organism evidence="1 2">
    <name type="scientific">Cylicostephanus goldi</name>
    <name type="common">Nematode worm</name>
    <dbReference type="NCBI Taxonomy" id="71465"/>
    <lineage>
        <taxon>Eukaryota</taxon>
        <taxon>Metazoa</taxon>
        <taxon>Ecdysozoa</taxon>
        <taxon>Nematoda</taxon>
        <taxon>Chromadorea</taxon>
        <taxon>Rhabditida</taxon>
        <taxon>Rhabditina</taxon>
        <taxon>Rhabditomorpha</taxon>
        <taxon>Strongyloidea</taxon>
        <taxon>Strongylidae</taxon>
        <taxon>Cylicostephanus</taxon>
    </lineage>
</organism>
<protein>
    <submittedName>
        <fullName evidence="1">Uncharacterized protein</fullName>
    </submittedName>
</protein>
<keyword evidence="2" id="KW-1185">Reference proteome</keyword>
<sequence>MYGYMRNLLLLDDLNEDTKDNRLFRGSPPRKGKLNQNGFRRKGTSWVRVTWFVFKRGPIFPPGSNPIRLADGTSCSGPECFAVLRLPDYDDDEKVS</sequence>
<gene>
    <name evidence="1" type="ORF">CGOC_LOCUS2522</name>
</gene>
<dbReference type="Proteomes" id="UP000271889">
    <property type="component" value="Unassembled WGS sequence"/>
</dbReference>
<evidence type="ECO:0000313" key="1">
    <source>
        <dbReference type="EMBL" id="VDK52912.1"/>
    </source>
</evidence>